<evidence type="ECO:0000313" key="15">
    <source>
        <dbReference type="Proteomes" id="UP000824263"/>
    </source>
</evidence>
<dbReference type="GO" id="GO:0008948">
    <property type="term" value="F:oxaloacetate decarboxylase activity"/>
    <property type="evidence" value="ECO:0007669"/>
    <property type="project" value="UniProtKB-EC"/>
</dbReference>
<dbReference type="GO" id="GO:0047443">
    <property type="term" value="F:4-hydroxy-4-methyl-2-oxoglutarate aldolase activity"/>
    <property type="evidence" value="ECO:0007669"/>
    <property type="project" value="UniProtKB-EC"/>
</dbReference>
<evidence type="ECO:0000256" key="11">
    <source>
        <dbReference type="ARBA" id="ARBA00032305"/>
    </source>
</evidence>
<organism evidence="14 15">
    <name type="scientific">Candidatus Dorea gallistercoris</name>
    <dbReference type="NCBI Taxonomy" id="2838542"/>
    <lineage>
        <taxon>Bacteria</taxon>
        <taxon>Bacillati</taxon>
        <taxon>Bacillota</taxon>
        <taxon>Clostridia</taxon>
        <taxon>Lachnospirales</taxon>
        <taxon>Lachnospiraceae</taxon>
        <taxon>Dorea</taxon>
    </lineage>
</organism>
<keyword evidence="13" id="KW-0479">Metal-binding</keyword>
<dbReference type="Proteomes" id="UP000824263">
    <property type="component" value="Unassembled WGS sequence"/>
</dbReference>
<dbReference type="Pfam" id="PF03737">
    <property type="entry name" value="RraA-like"/>
    <property type="match status" value="1"/>
</dbReference>
<gene>
    <name evidence="14" type="ORF">H9873_10110</name>
</gene>
<dbReference type="SUPFAM" id="SSF89562">
    <property type="entry name" value="RraA-like"/>
    <property type="match status" value="1"/>
</dbReference>
<reference evidence="14" key="1">
    <citation type="journal article" date="2021" name="PeerJ">
        <title>Extensive microbial diversity within the chicken gut microbiome revealed by metagenomics and culture.</title>
        <authorList>
            <person name="Gilroy R."/>
            <person name="Ravi A."/>
            <person name="Getino M."/>
            <person name="Pursley I."/>
            <person name="Horton D.L."/>
            <person name="Alikhan N.F."/>
            <person name="Baker D."/>
            <person name="Gharbi K."/>
            <person name="Hall N."/>
            <person name="Watson M."/>
            <person name="Adriaenssens E.M."/>
            <person name="Foster-Nyarko E."/>
            <person name="Jarju S."/>
            <person name="Secka A."/>
            <person name="Antonio M."/>
            <person name="Oren A."/>
            <person name="Chaudhuri R.R."/>
            <person name="La Ragione R."/>
            <person name="Hildebrand F."/>
            <person name="Pallen M.J."/>
        </authorList>
    </citation>
    <scope>NUCLEOTIDE SEQUENCE</scope>
    <source>
        <strain evidence="14">ChiSxjej1B13-11762</strain>
    </source>
</reference>
<evidence type="ECO:0000256" key="4">
    <source>
        <dbReference type="ARBA" id="ARBA00011233"/>
    </source>
</evidence>
<dbReference type="EMBL" id="DXGF01000182">
    <property type="protein sequence ID" value="HIW84659.1"/>
    <property type="molecule type" value="Genomic_DNA"/>
</dbReference>
<feature type="binding site" evidence="13">
    <location>
        <position position="117"/>
    </location>
    <ligand>
        <name>Mg(2+)</name>
        <dbReference type="ChEBI" id="CHEBI:18420"/>
    </ligand>
</feature>
<comment type="caution">
    <text evidence="14">The sequence shown here is derived from an EMBL/GenBank/DDBJ whole genome shotgun (WGS) entry which is preliminary data.</text>
</comment>
<evidence type="ECO:0000256" key="1">
    <source>
        <dbReference type="ARBA" id="ARBA00001342"/>
    </source>
</evidence>
<evidence type="ECO:0000256" key="13">
    <source>
        <dbReference type="PIRSR" id="PIRSR605493-1"/>
    </source>
</evidence>
<reference evidence="14" key="2">
    <citation type="submission" date="2021-04" db="EMBL/GenBank/DDBJ databases">
        <authorList>
            <person name="Gilroy R."/>
        </authorList>
    </citation>
    <scope>NUCLEOTIDE SEQUENCE</scope>
    <source>
        <strain evidence="14">ChiSxjej1B13-11762</strain>
    </source>
</reference>
<feature type="binding site" evidence="13">
    <location>
        <begin position="94"/>
        <end position="97"/>
    </location>
    <ligand>
        <name>substrate</name>
    </ligand>
</feature>
<protein>
    <recommendedName>
        <fullName evidence="7">Putative 4-hydroxy-4-methyl-2-oxoglutarate aldolase</fullName>
        <ecNumber evidence="6">4.1.1.112</ecNumber>
        <ecNumber evidence="5">4.1.3.17</ecNumber>
    </recommendedName>
    <alternativeName>
        <fullName evidence="11">Oxaloacetate decarboxylase</fullName>
    </alternativeName>
    <alternativeName>
        <fullName evidence="9">Regulator of ribonuclease activity homolog</fullName>
    </alternativeName>
    <alternativeName>
        <fullName evidence="10">RraA-like protein</fullName>
    </alternativeName>
</protein>
<name>A0A9D1UEA5_9FIRM</name>
<evidence type="ECO:0000256" key="2">
    <source>
        <dbReference type="ARBA" id="ARBA00001968"/>
    </source>
</evidence>
<dbReference type="EC" id="4.1.1.112" evidence="6"/>
<evidence type="ECO:0000313" key="14">
    <source>
        <dbReference type="EMBL" id="HIW84659.1"/>
    </source>
</evidence>
<dbReference type="NCBIfam" id="NF006731">
    <property type="entry name" value="PRK09262.1"/>
    <property type="match status" value="1"/>
</dbReference>
<feature type="binding site" evidence="13">
    <location>
        <position position="116"/>
    </location>
    <ligand>
        <name>substrate</name>
    </ligand>
</feature>
<evidence type="ECO:0000256" key="8">
    <source>
        <dbReference type="ARBA" id="ARBA00025046"/>
    </source>
</evidence>
<comment type="function">
    <text evidence="8">Catalyzes the aldol cleavage of 4-hydroxy-4-methyl-2-oxoglutarate (HMG) into 2 molecules of pyruvate. Also contains a secondary oxaloacetate (OAA) decarboxylase activity due to the common pyruvate enolate transition state formed following C-C bond cleavage in the retro-aldol and decarboxylation reactions.</text>
</comment>
<evidence type="ECO:0000256" key="12">
    <source>
        <dbReference type="ARBA" id="ARBA00047973"/>
    </source>
</evidence>
<accession>A0A9D1UEA5</accession>
<sequence length="224" mass="23932">MVNIIKTIPRCNDEILAQYQGQASATIHEAMGRRNAFAPSIKPLDRSMRLAGRALTVQCHTGDNLMLIKAINMAQEGDVIVADMGNAIANGPFGEVLAVECLTKKLAGLVLNCAVRDSQEIIKLGLPVFSAQISICGTAKATLGTINHPISCGGVIVNPGDIVVADADGVVTVPLNEAQQVLKAANDRTAKEADVMKRLRAGESLFDIYRYQTVLDSLKCTEEE</sequence>
<keyword evidence="13" id="KW-0460">Magnesium</keyword>
<comment type="catalytic activity">
    <reaction evidence="12">
        <text>oxaloacetate + H(+) = pyruvate + CO2</text>
        <dbReference type="Rhea" id="RHEA:15641"/>
        <dbReference type="ChEBI" id="CHEBI:15361"/>
        <dbReference type="ChEBI" id="CHEBI:15378"/>
        <dbReference type="ChEBI" id="CHEBI:16452"/>
        <dbReference type="ChEBI" id="CHEBI:16526"/>
        <dbReference type="EC" id="4.1.1.112"/>
    </reaction>
</comment>
<dbReference type="PANTHER" id="PTHR33254">
    <property type="entry name" value="4-HYDROXY-4-METHYL-2-OXOGLUTARATE ALDOLASE 3-RELATED"/>
    <property type="match status" value="1"/>
</dbReference>
<comment type="cofactor">
    <cofactor evidence="2">
        <name>a divalent metal cation</name>
        <dbReference type="ChEBI" id="CHEBI:60240"/>
    </cofactor>
</comment>
<comment type="cofactor">
    <cofactor evidence="13">
        <name>Mg(2+)</name>
        <dbReference type="ChEBI" id="CHEBI:18420"/>
    </cofactor>
</comment>
<dbReference type="PANTHER" id="PTHR33254:SF4">
    <property type="entry name" value="4-HYDROXY-4-METHYL-2-OXOGLUTARATE ALDOLASE 3-RELATED"/>
    <property type="match status" value="1"/>
</dbReference>
<evidence type="ECO:0000256" key="3">
    <source>
        <dbReference type="ARBA" id="ARBA00008621"/>
    </source>
</evidence>
<evidence type="ECO:0000256" key="5">
    <source>
        <dbReference type="ARBA" id="ARBA00012213"/>
    </source>
</evidence>
<proteinExistence type="inferred from homology"/>
<dbReference type="AlphaFoldDB" id="A0A9D1UEA5"/>
<evidence type="ECO:0000256" key="6">
    <source>
        <dbReference type="ARBA" id="ARBA00012947"/>
    </source>
</evidence>
<evidence type="ECO:0000256" key="7">
    <source>
        <dbReference type="ARBA" id="ARBA00016549"/>
    </source>
</evidence>
<dbReference type="GO" id="GO:0046872">
    <property type="term" value="F:metal ion binding"/>
    <property type="evidence" value="ECO:0007669"/>
    <property type="project" value="UniProtKB-KW"/>
</dbReference>
<dbReference type="CDD" id="cd16841">
    <property type="entry name" value="RraA_family"/>
    <property type="match status" value="1"/>
</dbReference>
<comment type="similarity">
    <text evidence="3">Belongs to the class II aldolase/RraA-like family.</text>
</comment>
<dbReference type="InterPro" id="IPR005493">
    <property type="entry name" value="RraA/RraA-like"/>
</dbReference>
<comment type="subunit">
    <text evidence="4">Homotrimer.</text>
</comment>
<dbReference type="EC" id="4.1.3.17" evidence="5"/>
<comment type="catalytic activity">
    <reaction evidence="1">
        <text>4-hydroxy-4-methyl-2-oxoglutarate = 2 pyruvate</text>
        <dbReference type="Rhea" id="RHEA:22748"/>
        <dbReference type="ChEBI" id="CHEBI:15361"/>
        <dbReference type="ChEBI" id="CHEBI:58276"/>
        <dbReference type="EC" id="4.1.3.17"/>
    </reaction>
</comment>
<dbReference type="Gene3D" id="3.50.30.40">
    <property type="entry name" value="Ribonuclease E inhibitor RraA/RraA-like"/>
    <property type="match status" value="1"/>
</dbReference>
<evidence type="ECO:0000256" key="9">
    <source>
        <dbReference type="ARBA" id="ARBA00029596"/>
    </source>
</evidence>
<evidence type="ECO:0000256" key="10">
    <source>
        <dbReference type="ARBA" id="ARBA00030169"/>
    </source>
</evidence>
<dbReference type="InterPro" id="IPR036704">
    <property type="entry name" value="RraA/RraA-like_sf"/>
</dbReference>